<dbReference type="CDD" id="cd08662">
    <property type="entry name" value="M13"/>
    <property type="match status" value="1"/>
</dbReference>
<dbReference type="InterPro" id="IPR000718">
    <property type="entry name" value="Peptidase_M13"/>
</dbReference>
<evidence type="ECO:0000256" key="3">
    <source>
        <dbReference type="ARBA" id="ARBA00022670"/>
    </source>
</evidence>
<feature type="domain" description="Peptidase M13 C-terminal" evidence="9">
    <location>
        <begin position="500"/>
        <end position="701"/>
    </location>
</feature>
<evidence type="ECO:0000259" key="10">
    <source>
        <dbReference type="Pfam" id="PF05649"/>
    </source>
</evidence>
<gene>
    <name evidence="11" type="ORF">D9T17_12570</name>
</gene>
<dbReference type="AlphaFoldDB" id="A0A3N2RH22"/>
<dbReference type="Pfam" id="PF05649">
    <property type="entry name" value="Peptidase_M13_N"/>
    <property type="match status" value="1"/>
</dbReference>
<dbReference type="PANTHER" id="PTHR11733:SF167">
    <property type="entry name" value="FI17812P1-RELATED"/>
    <property type="match status" value="1"/>
</dbReference>
<accession>A0A3N2RH22</accession>
<dbReference type="SUPFAM" id="SSF55486">
    <property type="entry name" value="Metalloproteases ('zincins'), catalytic domain"/>
    <property type="match status" value="1"/>
</dbReference>
<dbReference type="Pfam" id="PF01431">
    <property type="entry name" value="Peptidase_M13"/>
    <property type="match status" value="1"/>
</dbReference>
<feature type="signal peptide" evidence="8">
    <location>
        <begin position="1"/>
        <end position="23"/>
    </location>
</feature>
<dbReference type="GO" id="GO:0005886">
    <property type="term" value="C:plasma membrane"/>
    <property type="evidence" value="ECO:0007669"/>
    <property type="project" value="TreeGrafter"/>
</dbReference>
<feature type="domain" description="Peptidase M13 N-terminal" evidence="10">
    <location>
        <begin position="68"/>
        <end position="448"/>
    </location>
</feature>
<evidence type="ECO:0000256" key="8">
    <source>
        <dbReference type="SAM" id="SignalP"/>
    </source>
</evidence>
<evidence type="ECO:0000256" key="5">
    <source>
        <dbReference type="ARBA" id="ARBA00022801"/>
    </source>
</evidence>
<protein>
    <submittedName>
        <fullName evidence="11">M13 family peptidase</fullName>
    </submittedName>
</protein>
<organism evidence="11 12">
    <name type="scientific">Lysobacter enzymogenes</name>
    <dbReference type="NCBI Taxonomy" id="69"/>
    <lineage>
        <taxon>Bacteria</taxon>
        <taxon>Pseudomonadati</taxon>
        <taxon>Pseudomonadota</taxon>
        <taxon>Gammaproteobacteria</taxon>
        <taxon>Lysobacterales</taxon>
        <taxon>Lysobacteraceae</taxon>
        <taxon>Lysobacter</taxon>
    </lineage>
</organism>
<sequence length="704" mass="77722">MNLSRLSLSLALAAALAAPSAFAAGAAAKPAAAKPAAGKAAASKPAASKPVLGDFGVDLTARDTQVKPGDDFNRYVNGHWLATYQLKDYETSYGSFNKLRDDSEADVHAIIDELVKRKDLAPGSEKQKLRDYYASYMDRAARDAAGIAPLRPVLDKIAKIDSTGALIAAFGDVDLDGTNAPLRFGVDLDRKDPDRYLVGLRVGGLGLPDRDYYLNPDARFVGIRTAYLAHIERMLGFAGIGDAKARAQAVLDLETALAKPQWERAQLRNRDKTYNVSSFAELAKQYPGYDWAAQLKAQGMPAIDKVNVATPSAVQPVIDTLAKTPLPVWRDYLAFHAVRNNAALLSREIDDAAFAFNGTVLSGQKAQRDDWKRAVATVTGSDALGDAMGKLYVERHFSPQAKAAMQQLVENLRKALRANIEKIDWMGADTKTEAYRKLDSFRPKVGYPDKWRDYSSVSIVPGDLMANTLQMRRYQRADQVRRIGTRTDRDEWFMTPQTVNAYYNSTFNEIVFPAGILQAPFFDLNADAAVNYGGIGAVIGHEMGHGFDDQGSKSDYAGIQRNWWTDQDRSRFEQRTKALGAQYDAFCPLPGQCVNGQLTMGENIGDLGGVSMAYTAYQLSLGGKPAAKIDGYTGDQRFFLSWGQIWKGKYRDEALLNQIKTNPHSPSQFRANGPLRNFDPWYRAFDVKPGDAMYIAPEQRVRIW</sequence>
<evidence type="ECO:0000313" key="12">
    <source>
        <dbReference type="Proteomes" id="UP000275910"/>
    </source>
</evidence>
<evidence type="ECO:0000256" key="2">
    <source>
        <dbReference type="ARBA" id="ARBA00007357"/>
    </source>
</evidence>
<keyword evidence="6" id="KW-0862">Zinc</keyword>
<evidence type="ECO:0000256" key="6">
    <source>
        <dbReference type="ARBA" id="ARBA00022833"/>
    </source>
</evidence>
<dbReference type="InterPro" id="IPR024079">
    <property type="entry name" value="MetalloPept_cat_dom_sf"/>
</dbReference>
<evidence type="ECO:0000256" key="7">
    <source>
        <dbReference type="ARBA" id="ARBA00023049"/>
    </source>
</evidence>
<evidence type="ECO:0000256" key="1">
    <source>
        <dbReference type="ARBA" id="ARBA00001947"/>
    </source>
</evidence>
<dbReference type="RefSeq" id="WP_123647728.1">
    <property type="nucleotide sequence ID" value="NZ_RCTY01000031.1"/>
</dbReference>
<dbReference type="EMBL" id="RCTY01000031">
    <property type="protein sequence ID" value="ROU06679.1"/>
    <property type="molecule type" value="Genomic_DNA"/>
</dbReference>
<dbReference type="InterPro" id="IPR018497">
    <property type="entry name" value="Peptidase_M13_C"/>
</dbReference>
<dbReference type="InterPro" id="IPR042089">
    <property type="entry name" value="Peptidase_M13_dom_2"/>
</dbReference>
<dbReference type="Proteomes" id="UP000275910">
    <property type="component" value="Unassembled WGS sequence"/>
</dbReference>
<dbReference type="GO" id="GO:0004222">
    <property type="term" value="F:metalloendopeptidase activity"/>
    <property type="evidence" value="ECO:0007669"/>
    <property type="project" value="InterPro"/>
</dbReference>
<proteinExistence type="inferred from homology"/>
<keyword evidence="4" id="KW-0479">Metal-binding</keyword>
<dbReference type="GO" id="GO:0016485">
    <property type="term" value="P:protein processing"/>
    <property type="evidence" value="ECO:0007669"/>
    <property type="project" value="TreeGrafter"/>
</dbReference>
<evidence type="ECO:0000256" key="4">
    <source>
        <dbReference type="ARBA" id="ARBA00022723"/>
    </source>
</evidence>
<dbReference type="PANTHER" id="PTHR11733">
    <property type="entry name" value="ZINC METALLOPROTEASE FAMILY M13 NEPRILYSIN-RELATED"/>
    <property type="match status" value="1"/>
</dbReference>
<evidence type="ECO:0000259" key="9">
    <source>
        <dbReference type="Pfam" id="PF01431"/>
    </source>
</evidence>
<keyword evidence="3" id="KW-0645">Protease</keyword>
<dbReference type="Gene3D" id="1.10.1380.10">
    <property type="entry name" value="Neutral endopeptidase , domain2"/>
    <property type="match status" value="1"/>
</dbReference>
<comment type="cofactor">
    <cofactor evidence="1">
        <name>Zn(2+)</name>
        <dbReference type="ChEBI" id="CHEBI:29105"/>
    </cofactor>
</comment>
<reference evidence="11 12" key="1">
    <citation type="submission" date="2018-10" db="EMBL/GenBank/DDBJ databases">
        <title>The genome of Lysobacter enzymogenes OH11.</title>
        <authorList>
            <person name="Liu F."/>
            <person name="Zhao Y."/>
            <person name="Qian G."/>
            <person name="Chen Y."/>
            <person name="Xu H."/>
        </authorList>
    </citation>
    <scope>NUCLEOTIDE SEQUENCE [LARGE SCALE GENOMIC DNA]</scope>
    <source>
        <strain evidence="11 12">OH11</strain>
    </source>
</reference>
<comment type="caution">
    <text evidence="11">The sequence shown here is derived from an EMBL/GenBank/DDBJ whole genome shotgun (WGS) entry which is preliminary data.</text>
</comment>
<dbReference type="PRINTS" id="PR00786">
    <property type="entry name" value="NEPRILYSIN"/>
</dbReference>
<keyword evidence="8" id="KW-0732">Signal</keyword>
<keyword evidence="5" id="KW-0378">Hydrolase</keyword>
<dbReference type="InterPro" id="IPR008753">
    <property type="entry name" value="Peptidase_M13_N"/>
</dbReference>
<dbReference type="GO" id="GO:0046872">
    <property type="term" value="F:metal ion binding"/>
    <property type="evidence" value="ECO:0007669"/>
    <property type="project" value="UniProtKB-KW"/>
</dbReference>
<keyword evidence="7" id="KW-0482">Metalloprotease</keyword>
<dbReference type="PROSITE" id="PS51885">
    <property type="entry name" value="NEPRILYSIN"/>
    <property type="match status" value="1"/>
</dbReference>
<evidence type="ECO:0000313" key="11">
    <source>
        <dbReference type="EMBL" id="ROU06679.1"/>
    </source>
</evidence>
<comment type="similarity">
    <text evidence="2">Belongs to the peptidase M13 family.</text>
</comment>
<dbReference type="Gene3D" id="3.40.390.10">
    <property type="entry name" value="Collagenase (Catalytic Domain)"/>
    <property type="match status" value="1"/>
</dbReference>
<name>A0A3N2RH22_LYSEN</name>
<feature type="chain" id="PRO_5018290850" evidence="8">
    <location>
        <begin position="24"/>
        <end position="704"/>
    </location>
</feature>